<dbReference type="EC" id="2.3.1.184" evidence="1"/>
<evidence type="ECO:0000256" key="6">
    <source>
        <dbReference type="ARBA" id="ARBA00048576"/>
    </source>
</evidence>
<proteinExistence type="inferred from homology"/>
<evidence type="ECO:0000256" key="5">
    <source>
        <dbReference type="ARBA" id="ARBA00022929"/>
    </source>
</evidence>
<evidence type="ECO:0000256" key="1">
    <source>
        <dbReference type="ARBA" id="ARBA00012340"/>
    </source>
</evidence>
<keyword evidence="2 7" id="KW-0673">Quorum sensing</keyword>
<evidence type="ECO:0000313" key="8">
    <source>
        <dbReference type="EMBL" id="SDX45460.1"/>
    </source>
</evidence>
<dbReference type="RefSeq" id="WP_074637091.1">
    <property type="nucleotide sequence ID" value="NZ_CP160850.1"/>
</dbReference>
<name>A0A1H3BTX8_9RHOB</name>
<dbReference type="STRING" id="60137.SAMN04488041_10782"/>
<evidence type="ECO:0000256" key="2">
    <source>
        <dbReference type="ARBA" id="ARBA00022654"/>
    </source>
</evidence>
<sequence length="242" mass="27250">MGIQNAKSHQRAETIQLEPSVQAALQTRPVESDVPSYATRLEETVVHIGNQYRYGQLYSDFLKARKSVFIDQKEWDLPHTEGMEFDQYDTPQSRSVVIHEYGRVLAGVRLLPTTAQCGCYTYMLKDAQRGMLPDIPEYVLYEDAPVMPHVWEATRLFLSKNEPAHRRLAIQTKLIRGMARAATEQGATHVIGIVPAVFQRWMNRLGMSALPLGPKLNISGDNTQAAIMHVANYADPTPSEAR</sequence>
<dbReference type="GO" id="GO:0061579">
    <property type="term" value="F:N-acyl homoserine lactone synthase activity"/>
    <property type="evidence" value="ECO:0007669"/>
    <property type="project" value="UniProtKB-EC"/>
</dbReference>
<dbReference type="Proteomes" id="UP000183076">
    <property type="component" value="Unassembled WGS sequence"/>
</dbReference>
<reference evidence="9" key="1">
    <citation type="submission" date="2016-10" db="EMBL/GenBank/DDBJ databases">
        <authorList>
            <person name="Varghese N."/>
            <person name="Submissions S."/>
        </authorList>
    </citation>
    <scope>NUCLEOTIDE SEQUENCE [LARGE SCALE GENOMIC DNA]</scope>
    <source>
        <strain evidence="9">DSM 10014</strain>
    </source>
</reference>
<keyword evidence="3" id="KW-0808">Transferase</keyword>
<organism evidence="8 9">
    <name type="scientific">Sulfitobacter pontiacus</name>
    <dbReference type="NCBI Taxonomy" id="60137"/>
    <lineage>
        <taxon>Bacteria</taxon>
        <taxon>Pseudomonadati</taxon>
        <taxon>Pseudomonadota</taxon>
        <taxon>Alphaproteobacteria</taxon>
        <taxon>Rhodobacterales</taxon>
        <taxon>Roseobacteraceae</taxon>
        <taxon>Sulfitobacter</taxon>
    </lineage>
</organism>
<dbReference type="InterPro" id="IPR016181">
    <property type="entry name" value="Acyl_CoA_acyltransferase"/>
</dbReference>
<dbReference type="PROSITE" id="PS00949">
    <property type="entry name" value="AUTOINDUCER_SYNTH_1"/>
    <property type="match status" value="1"/>
</dbReference>
<keyword evidence="4" id="KW-0949">S-adenosyl-L-methionine</keyword>
<dbReference type="Pfam" id="PF00765">
    <property type="entry name" value="Autoind_synth"/>
    <property type="match status" value="1"/>
</dbReference>
<dbReference type="AlphaFoldDB" id="A0A1H3BTX8"/>
<protein>
    <recommendedName>
        <fullName evidence="1">acyl-homoserine-lactone synthase</fullName>
        <ecNumber evidence="1">2.3.1.184</ecNumber>
    </recommendedName>
</protein>
<evidence type="ECO:0000256" key="7">
    <source>
        <dbReference type="PROSITE-ProRule" id="PRU00533"/>
    </source>
</evidence>
<dbReference type="PROSITE" id="PS51187">
    <property type="entry name" value="AUTOINDUCER_SYNTH_2"/>
    <property type="match status" value="1"/>
</dbReference>
<dbReference type="PANTHER" id="PTHR39322">
    <property type="entry name" value="ACYL-HOMOSERINE-LACTONE SYNTHASE"/>
    <property type="match status" value="1"/>
</dbReference>
<dbReference type="GeneID" id="94022354"/>
<evidence type="ECO:0000313" key="9">
    <source>
        <dbReference type="Proteomes" id="UP000183076"/>
    </source>
</evidence>
<comment type="similarity">
    <text evidence="7">Belongs to the autoinducer synthase family.</text>
</comment>
<dbReference type="InterPro" id="IPR018311">
    <property type="entry name" value="Autoind_synth_CS"/>
</dbReference>
<dbReference type="EMBL" id="FNNB01000007">
    <property type="protein sequence ID" value="SDX45460.1"/>
    <property type="molecule type" value="Genomic_DNA"/>
</dbReference>
<comment type="catalytic activity">
    <reaction evidence="6">
        <text>a fatty acyl-[ACP] + S-adenosyl-L-methionine = an N-acyl-L-homoserine lactone + S-methyl-5'-thioadenosine + holo-[ACP] + H(+)</text>
        <dbReference type="Rhea" id="RHEA:10096"/>
        <dbReference type="Rhea" id="RHEA-COMP:9685"/>
        <dbReference type="Rhea" id="RHEA-COMP:14125"/>
        <dbReference type="ChEBI" id="CHEBI:15378"/>
        <dbReference type="ChEBI" id="CHEBI:17509"/>
        <dbReference type="ChEBI" id="CHEBI:55474"/>
        <dbReference type="ChEBI" id="CHEBI:59789"/>
        <dbReference type="ChEBI" id="CHEBI:64479"/>
        <dbReference type="ChEBI" id="CHEBI:138651"/>
        <dbReference type="EC" id="2.3.1.184"/>
    </reaction>
</comment>
<dbReference type="SUPFAM" id="SSF55729">
    <property type="entry name" value="Acyl-CoA N-acyltransferases (Nat)"/>
    <property type="match status" value="1"/>
</dbReference>
<dbReference type="GO" id="GO:0009372">
    <property type="term" value="P:quorum sensing"/>
    <property type="evidence" value="ECO:0007669"/>
    <property type="project" value="UniProtKB-UniRule"/>
</dbReference>
<gene>
    <name evidence="8" type="ORF">SAMN04488041_10782</name>
</gene>
<evidence type="ECO:0000256" key="4">
    <source>
        <dbReference type="ARBA" id="ARBA00022691"/>
    </source>
</evidence>
<dbReference type="PANTHER" id="PTHR39322:SF1">
    <property type="entry name" value="ISOVALERYL-HOMOSERINE LACTONE SYNTHASE"/>
    <property type="match status" value="1"/>
</dbReference>
<accession>A0A1H3BTX8</accession>
<keyword evidence="5 7" id="KW-0071">Autoinducer synthesis</keyword>
<dbReference type="InterPro" id="IPR001690">
    <property type="entry name" value="Autoind_synthase"/>
</dbReference>
<dbReference type="Gene3D" id="3.40.630.30">
    <property type="match status" value="1"/>
</dbReference>
<evidence type="ECO:0000256" key="3">
    <source>
        <dbReference type="ARBA" id="ARBA00022679"/>
    </source>
</evidence>
<dbReference type="GO" id="GO:0007165">
    <property type="term" value="P:signal transduction"/>
    <property type="evidence" value="ECO:0007669"/>
    <property type="project" value="TreeGrafter"/>
</dbReference>